<dbReference type="SUPFAM" id="SSF52096">
    <property type="entry name" value="ClpP/crotonase"/>
    <property type="match status" value="1"/>
</dbReference>
<evidence type="ECO:0000313" key="2">
    <source>
        <dbReference type="EMBL" id="TRW49504.1"/>
    </source>
</evidence>
<dbReference type="InterPro" id="IPR014748">
    <property type="entry name" value="Enoyl-CoA_hydra_C"/>
</dbReference>
<dbReference type="InterPro" id="IPR029045">
    <property type="entry name" value="ClpP/crotonase-like_dom_sf"/>
</dbReference>
<evidence type="ECO:0000256" key="1">
    <source>
        <dbReference type="ARBA" id="ARBA00005254"/>
    </source>
</evidence>
<dbReference type="AlphaFoldDB" id="A0A552X393"/>
<dbReference type="InterPro" id="IPR051683">
    <property type="entry name" value="Enoyl-CoA_Hydratase/Isomerase"/>
</dbReference>
<comment type="similarity">
    <text evidence="1">Belongs to the enoyl-CoA hydratase/isomerase family.</text>
</comment>
<name>A0A552X393_9GAMM</name>
<organism evidence="2 3">
    <name type="scientific">Aliidiomarina halalkaliphila</name>
    <dbReference type="NCBI Taxonomy" id="2593535"/>
    <lineage>
        <taxon>Bacteria</taxon>
        <taxon>Pseudomonadati</taxon>
        <taxon>Pseudomonadota</taxon>
        <taxon>Gammaproteobacteria</taxon>
        <taxon>Alteromonadales</taxon>
        <taxon>Idiomarinaceae</taxon>
        <taxon>Aliidiomarina</taxon>
    </lineage>
</organism>
<dbReference type="EMBL" id="VJWL01000001">
    <property type="protein sequence ID" value="TRW49504.1"/>
    <property type="molecule type" value="Genomic_DNA"/>
</dbReference>
<gene>
    <name evidence="2" type="ORF">FM042_01165</name>
</gene>
<dbReference type="Pfam" id="PF00378">
    <property type="entry name" value="ECH_1"/>
    <property type="match status" value="1"/>
</dbReference>
<reference evidence="2 3" key="1">
    <citation type="submission" date="2019-07" db="EMBL/GenBank/DDBJ databases">
        <authorList>
            <person name="Yang M."/>
            <person name="Zhao D."/>
            <person name="Xiang H."/>
        </authorList>
    </citation>
    <scope>NUCLEOTIDE SEQUENCE [LARGE SCALE GENOMIC DNA]</scope>
    <source>
        <strain evidence="2 3">IM1326</strain>
    </source>
</reference>
<protein>
    <submittedName>
        <fullName evidence="2">Gamma-carboxygeranoyl-CoA hydratase</fullName>
    </submittedName>
</protein>
<dbReference type="OrthoDB" id="9807606at2"/>
<dbReference type="InterPro" id="IPR001753">
    <property type="entry name" value="Enoyl-CoA_hydra/iso"/>
</dbReference>
<keyword evidence="3" id="KW-1185">Reference proteome</keyword>
<comment type="caution">
    <text evidence="2">The sequence shown here is derived from an EMBL/GenBank/DDBJ whole genome shotgun (WGS) entry which is preliminary data.</text>
</comment>
<evidence type="ECO:0000313" key="3">
    <source>
        <dbReference type="Proteomes" id="UP000320359"/>
    </source>
</evidence>
<dbReference type="GO" id="GO:0008300">
    <property type="term" value="P:isoprenoid catabolic process"/>
    <property type="evidence" value="ECO:0007669"/>
    <property type="project" value="TreeGrafter"/>
</dbReference>
<dbReference type="Proteomes" id="UP000320359">
    <property type="component" value="Unassembled WGS sequence"/>
</dbReference>
<dbReference type="Gene3D" id="3.90.226.10">
    <property type="entry name" value="2-enoyl-CoA Hydratase, Chain A, domain 1"/>
    <property type="match status" value="1"/>
</dbReference>
<dbReference type="PANTHER" id="PTHR42964:SF1">
    <property type="entry name" value="POLYKETIDE BIOSYNTHESIS ENOYL-COA HYDRATASE PKSH-RELATED"/>
    <property type="match status" value="1"/>
</dbReference>
<dbReference type="Gene3D" id="1.10.12.10">
    <property type="entry name" value="Lyase 2-enoyl-coa Hydratase, Chain A, domain 2"/>
    <property type="match status" value="1"/>
</dbReference>
<dbReference type="GO" id="GO:0003824">
    <property type="term" value="F:catalytic activity"/>
    <property type="evidence" value="ECO:0007669"/>
    <property type="project" value="UniProtKB-ARBA"/>
</dbReference>
<dbReference type="RefSeq" id="WP_143233926.1">
    <property type="nucleotide sequence ID" value="NZ_VJWL01000001.1"/>
</dbReference>
<accession>A0A552X393</accession>
<proteinExistence type="inferred from homology"/>
<dbReference type="CDD" id="cd06558">
    <property type="entry name" value="crotonase-like"/>
    <property type="match status" value="1"/>
</dbReference>
<dbReference type="PANTHER" id="PTHR42964">
    <property type="entry name" value="ENOYL-COA HYDRATASE"/>
    <property type="match status" value="1"/>
</dbReference>
<sequence length="270" mass="29366">MSSYVDFSIDERGIAWLTMNRPDVHNAFDDHMIAQLRAALKQASDSQEARVLVLQANGKNFSAGADLNWMRSMAEKNFDENVTDAGELGALMWELDHLRLPTIALVNGAAFGGAVGLVACCDMAIATARSSFCLSEVKIGLIPAVISPYVVRALGEPAARRYMLTAERFSAHTALQHGLLDHVLSDDDLELQSAAEPLITALLNNGPAALEACKSLIAYVSQHPLDADMVKETARRIAQIRVSDEGQEGLSAFLEKRQPAWQSKQPHGKQ</sequence>